<comment type="cofactor">
    <cofactor evidence="1">
        <name>FMN</name>
        <dbReference type="ChEBI" id="CHEBI:58210"/>
    </cofactor>
</comment>
<evidence type="ECO:0000256" key="5">
    <source>
        <dbReference type="ARBA" id="ARBA00022643"/>
    </source>
</evidence>
<keyword evidence="7" id="KW-0408">Iron</keyword>
<dbReference type="SMART" id="SM01117">
    <property type="entry name" value="Cyt-b5"/>
    <property type="match status" value="1"/>
</dbReference>
<dbReference type="PROSITE" id="PS50255">
    <property type="entry name" value="CYTOCHROME_B5_2"/>
    <property type="match status" value="1"/>
</dbReference>
<dbReference type="Pfam" id="PF00173">
    <property type="entry name" value="Cyt-b5"/>
    <property type="match status" value="1"/>
</dbReference>
<dbReference type="GO" id="GO:0020037">
    <property type="term" value="F:heme binding"/>
    <property type="evidence" value="ECO:0007669"/>
    <property type="project" value="InterPro"/>
</dbReference>
<dbReference type="GO" id="GO:0010181">
    <property type="term" value="F:FMN binding"/>
    <property type="evidence" value="ECO:0007669"/>
    <property type="project" value="TreeGrafter"/>
</dbReference>
<dbReference type="SUPFAM" id="SSF63380">
    <property type="entry name" value="Riboflavin synthase domain-like"/>
    <property type="match status" value="1"/>
</dbReference>
<dbReference type="GO" id="GO:0050660">
    <property type="term" value="F:flavin adenine dinucleotide binding"/>
    <property type="evidence" value="ECO:0007669"/>
    <property type="project" value="TreeGrafter"/>
</dbReference>
<dbReference type="SUPFAM" id="SSF52343">
    <property type="entry name" value="Ferredoxin reductase-like, C-terminal NADP-linked domain"/>
    <property type="match status" value="1"/>
</dbReference>
<evidence type="ECO:0000256" key="3">
    <source>
        <dbReference type="ARBA" id="ARBA00022617"/>
    </source>
</evidence>
<keyword evidence="12" id="KW-1185">Reference proteome</keyword>
<proteinExistence type="predicted"/>
<evidence type="ECO:0000256" key="8">
    <source>
        <dbReference type="ARBA" id="ARBA00023192"/>
    </source>
</evidence>
<feature type="domain" description="FAD-binding FR-type" evidence="10">
    <location>
        <begin position="408"/>
        <end position="652"/>
    </location>
</feature>
<evidence type="ECO:0000256" key="6">
    <source>
        <dbReference type="ARBA" id="ARBA00022723"/>
    </source>
</evidence>
<dbReference type="Gene3D" id="1.20.58.480">
    <property type="match status" value="1"/>
</dbReference>
<dbReference type="InterPro" id="IPR017938">
    <property type="entry name" value="Riboflavin_synthase-like_b-brl"/>
</dbReference>
<dbReference type="GO" id="GO:0019344">
    <property type="term" value="P:cysteine biosynthetic process"/>
    <property type="evidence" value="ECO:0007669"/>
    <property type="project" value="UniProtKB-KW"/>
</dbReference>
<dbReference type="Gene3D" id="3.40.50.80">
    <property type="entry name" value="Nucleotide-binding domain of ferredoxin-NADP reductase (FNR) module"/>
    <property type="match status" value="1"/>
</dbReference>
<dbReference type="RefSeq" id="WP_254013636.1">
    <property type="nucleotide sequence ID" value="NZ_JAMZMM010000252.1"/>
</dbReference>
<dbReference type="PANTHER" id="PTHR19384">
    <property type="entry name" value="NITRIC OXIDE SYNTHASE-RELATED"/>
    <property type="match status" value="1"/>
</dbReference>
<dbReference type="GO" id="GO:0005829">
    <property type="term" value="C:cytosol"/>
    <property type="evidence" value="ECO:0007669"/>
    <property type="project" value="TreeGrafter"/>
</dbReference>
<sequence length="1135" mass="128542">MSPTDNRQPIPARSVLSTAIEINQRLGHENLGFLSETHGFMPTELPLLALPPSYKIWDNIAEELPDLCRGLSLRQRLDAMPILPADVKSLPDPMVLRASAIISAFAHTYYYIDAEPPSTLPPSIEQPWEEIARRLHRKEAHMSYIDMSTYNWRLIDPNDPNPMRVENLRLLIPYWGNEEERIFLGSTIEIQAHSTPLVSAIVRAQEAATSDNPQELEKELLVMLDCLNHLTFVCLPKVIPNSRSTLFVDPVVWAKTIAPLSVPIRKGAAGPVGAATASLQALDAFLERGSYASDIGKESIHVREWFPKHWADFFLAVKQISVPNYIRQKNIPGLTRLFQDVLYAYAGENGFLGRHRLKAAGYIETAFKSGRSATAAFKGSFKDRIWDNIDKQLELARQERYNCFFKQNNYHHAWIKEIKNVSDGGNVVQVKLALADSFVYYRPGDRCAILPENNEILVEKTIKSLQATGDELIPLDRTWQLAINYRDRYQCCQTLPLRTLLKFGQIRPVKRPVAKLLFTLTDNPTLAQIIQNHLEQEWELWDLLELLIADGFDPSRLLIAEPDAVEHICQVVPPEYFRLYSISSVMARPTSSSLAKGATELELTIGKVHYETQANALSRQTAREGTASQFLARGNQGKLAMRIVPSPTFHLPQDVSLPIVMFAGGTGISPCRSFLLERAKTENSGANWLFFSTATTLDFHYQEELTELVAAGKLQLRMIFSREDIQATFVPNSQGGSWQFTPGNRHRIGDEIQRQENANLLWSLLLGIKEGGQGAYIYVCGQTGFATSVREAIEEVIAGFYQGSPKEKQQFAQETMENLVAEGRYLEETFTPFVTAFDRTTTLYDLSEIALHNNEEEGYWLIIEDAVYDVTPFRNKHPGGFKILRAYSGMDATSVYHKVGHHANQEIQAMLASYRIGIVRQFANAQASAAIDNFYRSWIGYLFLIVEIENALTNDFSIQREAATQDEVENGISISPVKLMMYMKTHQRFVLEFLPHIFGEVWQQIWQTTGEIYQEDMTWLLEAIAQLQETGTAQKVLAVYPQFITKLKTAVADDTITDAREILAFHEHCTNLEQADSNLLQQLKLIVCKIVRLFEQFGDDVMTSEVRTEIKQIARQFPNIIDHYYHRVAVLGASL</sequence>
<name>A0AAE3GUG9_9CYAN</name>
<evidence type="ECO:0000313" key="12">
    <source>
        <dbReference type="Proteomes" id="UP001204953"/>
    </source>
</evidence>
<evidence type="ECO:0000259" key="9">
    <source>
        <dbReference type="PROSITE" id="PS50255"/>
    </source>
</evidence>
<dbReference type="Pfam" id="PF01231">
    <property type="entry name" value="IDO"/>
    <property type="match status" value="1"/>
</dbReference>
<dbReference type="Gene3D" id="2.40.30.10">
    <property type="entry name" value="Translation factors"/>
    <property type="match status" value="1"/>
</dbReference>
<keyword evidence="6" id="KW-0479">Metal-binding</keyword>
<dbReference type="Pfam" id="PF00175">
    <property type="entry name" value="NAD_binding_1"/>
    <property type="match status" value="1"/>
</dbReference>
<comment type="caution">
    <text evidence="11">The sequence shown here is derived from an EMBL/GenBank/DDBJ whole genome shotgun (WGS) entry which is preliminary data.</text>
</comment>
<organism evidence="11 12">
    <name type="scientific">Limnofasciculus baicalensis BBK-W-15</name>
    <dbReference type="NCBI Taxonomy" id="2699891"/>
    <lineage>
        <taxon>Bacteria</taxon>
        <taxon>Bacillati</taxon>
        <taxon>Cyanobacteriota</taxon>
        <taxon>Cyanophyceae</taxon>
        <taxon>Coleofasciculales</taxon>
        <taxon>Coleofasciculaceae</taxon>
        <taxon>Limnofasciculus</taxon>
        <taxon>Limnofasciculus baicalensis</taxon>
    </lineage>
</organism>
<evidence type="ECO:0000256" key="7">
    <source>
        <dbReference type="ARBA" id="ARBA00023004"/>
    </source>
</evidence>
<dbReference type="GO" id="GO:0016491">
    <property type="term" value="F:oxidoreductase activity"/>
    <property type="evidence" value="ECO:0007669"/>
    <property type="project" value="InterPro"/>
</dbReference>
<evidence type="ECO:0000259" key="10">
    <source>
        <dbReference type="PROSITE" id="PS51384"/>
    </source>
</evidence>
<dbReference type="Proteomes" id="UP001204953">
    <property type="component" value="Unassembled WGS sequence"/>
</dbReference>
<keyword evidence="8" id="KW-0198">Cysteine biosynthesis</keyword>
<keyword evidence="8" id="KW-0028">Amino-acid biosynthesis</keyword>
<dbReference type="FunFam" id="3.10.120.10:FF:000007">
    <property type="entry name" value="Sulfite oxidase, mitochondrial"/>
    <property type="match status" value="1"/>
</dbReference>
<keyword evidence="4" id="KW-0285">Flavoprotein</keyword>
<evidence type="ECO:0000313" key="11">
    <source>
        <dbReference type="EMBL" id="MCP2730886.1"/>
    </source>
</evidence>
<protein>
    <recommendedName>
        <fullName evidence="2">Ferredoxin--NADP reductase</fullName>
    </recommendedName>
</protein>
<keyword evidence="5" id="KW-0288">FMN</keyword>
<feature type="domain" description="Cytochrome b5 heme-binding" evidence="9">
    <location>
        <begin position="841"/>
        <end position="920"/>
    </location>
</feature>
<dbReference type="PRINTS" id="PR00371">
    <property type="entry name" value="FPNCR"/>
</dbReference>
<dbReference type="InterPro" id="IPR036400">
    <property type="entry name" value="Cyt_B5-like_heme/steroid_sf"/>
</dbReference>
<dbReference type="InterPro" id="IPR039261">
    <property type="entry name" value="FNR_nucleotide-bd"/>
</dbReference>
<dbReference type="SUPFAM" id="SSF140959">
    <property type="entry name" value="Indolic compounds 2,3-dioxygenase-like"/>
    <property type="match status" value="1"/>
</dbReference>
<evidence type="ECO:0000256" key="1">
    <source>
        <dbReference type="ARBA" id="ARBA00001917"/>
    </source>
</evidence>
<dbReference type="InterPro" id="IPR001199">
    <property type="entry name" value="Cyt_B5-like_heme/steroid-bd"/>
</dbReference>
<evidence type="ECO:0000256" key="4">
    <source>
        <dbReference type="ARBA" id="ARBA00022630"/>
    </source>
</evidence>
<dbReference type="PROSITE" id="PS51384">
    <property type="entry name" value="FAD_FR"/>
    <property type="match status" value="1"/>
</dbReference>
<reference evidence="11" key="1">
    <citation type="submission" date="2022-06" db="EMBL/GenBank/DDBJ databases">
        <title>New cyanobacteria of genus Symplocastrum in benthos of Lake Baikal.</title>
        <authorList>
            <person name="Sorokovikova E."/>
            <person name="Tikhonova I."/>
            <person name="Krasnopeev A."/>
            <person name="Evseev P."/>
            <person name="Gladkikh A."/>
            <person name="Belykh O."/>
        </authorList>
    </citation>
    <scope>NUCLEOTIDE SEQUENCE</scope>
    <source>
        <strain evidence="11">BBK-W-15</strain>
    </source>
</reference>
<dbReference type="InterPro" id="IPR017927">
    <property type="entry name" value="FAD-bd_FR_type"/>
</dbReference>
<dbReference type="InterPro" id="IPR023173">
    <property type="entry name" value="NADPH_Cyt_P450_Rdtase_alpha"/>
</dbReference>
<gene>
    <name evidence="11" type="ORF">NJ959_20880</name>
</gene>
<dbReference type="GO" id="GO:0019441">
    <property type="term" value="P:L-tryptophan catabolic process to kynurenine"/>
    <property type="evidence" value="ECO:0007669"/>
    <property type="project" value="InterPro"/>
</dbReference>
<dbReference type="Gene3D" id="3.10.120.10">
    <property type="entry name" value="Cytochrome b5-like heme/steroid binding domain"/>
    <property type="match status" value="1"/>
</dbReference>
<dbReference type="InterPro" id="IPR001709">
    <property type="entry name" value="Flavoprot_Pyr_Nucl_cyt_Rdtase"/>
</dbReference>
<dbReference type="SUPFAM" id="SSF55856">
    <property type="entry name" value="Cytochrome b5-like heme/steroid binding domain"/>
    <property type="match status" value="1"/>
</dbReference>
<dbReference type="EMBL" id="JAMZMM010000252">
    <property type="protein sequence ID" value="MCP2730886.1"/>
    <property type="molecule type" value="Genomic_DNA"/>
</dbReference>
<dbReference type="Gene3D" id="1.20.990.10">
    <property type="entry name" value="NADPH-cytochrome p450 Reductase, Chain A, domain 3"/>
    <property type="match status" value="1"/>
</dbReference>
<dbReference type="InterPro" id="IPR000898">
    <property type="entry name" value="Indolamine_dOase"/>
</dbReference>
<dbReference type="InterPro" id="IPR001433">
    <property type="entry name" value="OxRdtase_FAD/NAD-bd"/>
</dbReference>
<keyword evidence="3" id="KW-0349">Heme</keyword>
<dbReference type="PANTHER" id="PTHR19384:SF128">
    <property type="entry name" value="NADPH OXIDOREDUCTASE A"/>
    <property type="match status" value="1"/>
</dbReference>
<dbReference type="AlphaFoldDB" id="A0AAE3GUG9"/>
<dbReference type="GO" id="GO:0046872">
    <property type="term" value="F:metal ion binding"/>
    <property type="evidence" value="ECO:0007669"/>
    <property type="project" value="UniProtKB-KW"/>
</dbReference>
<dbReference type="InterPro" id="IPR037217">
    <property type="entry name" value="Trp/Indoleamine_2_3_dOase-like"/>
</dbReference>
<accession>A0AAE3GUG9</accession>
<evidence type="ECO:0000256" key="2">
    <source>
        <dbReference type="ARBA" id="ARBA00013903"/>
    </source>
</evidence>